<keyword evidence="3" id="KW-1185">Reference proteome</keyword>
<evidence type="ECO:0000313" key="3">
    <source>
        <dbReference type="Proteomes" id="UP000030671"/>
    </source>
</evidence>
<feature type="compositionally biased region" description="Polar residues" evidence="1">
    <location>
        <begin position="213"/>
        <end position="223"/>
    </location>
</feature>
<proteinExistence type="predicted"/>
<dbReference type="HOGENOM" id="CLU_442826_0_0_1"/>
<accession>W4KB00</accession>
<organism evidence="2 3">
    <name type="scientific">Heterobasidion irregulare (strain TC 32-1)</name>
    <dbReference type="NCBI Taxonomy" id="747525"/>
    <lineage>
        <taxon>Eukaryota</taxon>
        <taxon>Fungi</taxon>
        <taxon>Dikarya</taxon>
        <taxon>Basidiomycota</taxon>
        <taxon>Agaricomycotina</taxon>
        <taxon>Agaricomycetes</taxon>
        <taxon>Russulales</taxon>
        <taxon>Bondarzewiaceae</taxon>
        <taxon>Heterobasidion</taxon>
        <taxon>Heterobasidion annosum species complex</taxon>
    </lineage>
</organism>
<gene>
    <name evidence="2" type="ORF">HETIRDRAFT_120799</name>
</gene>
<feature type="compositionally biased region" description="Polar residues" evidence="1">
    <location>
        <begin position="85"/>
        <end position="103"/>
    </location>
</feature>
<dbReference type="Proteomes" id="UP000030671">
    <property type="component" value="Unassembled WGS sequence"/>
</dbReference>
<protein>
    <submittedName>
        <fullName evidence="2">Uncharacterized protein</fullName>
    </submittedName>
</protein>
<name>W4KB00_HETIT</name>
<dbReference type="KEGG" id="hir:HETIRDRAFT_120799"/>
<feature type="region of interest" description="Disordered" evidence="1">
    <location>
        <begin position="83"/>
        <end position="130"/>
    </location>
</feature>
<feature type="region of interest" description="Disordered" evidence="1">
    <location>
        <begin position="198"/>
        <end position="231"/>
    </location>
</feature>
<dbReference type="GeneID" id="20666717"/>
<feature type="compositionally biased region" description="Low complexity" evidence="1">
    <location>
        <begin position="117"/>
        <end position="130"/>
    </location>
</feature>
<evidence type="ECO:0000313" key="2">
    <source>
        <dbReference type="EMBL" id="ETW82545.1"/>
    </source>
</evidence>
<sequence length="617" mass="67152">MTTVEPELGGARGINIKGALGELAGGDLFQGRSGRMRVFGCEHFTSSVGDADHGDGGAGPTNGLRRHGLTVVVVVVIVTAPTKASKGSTRGSGDAAENNSARSGGTVASIPNSNWDASSPASPSGRGPWRPLELVDGRDLGATSWLATLQYGGHTLRCHIWLRTQGKALQGGQGGESRRHGIFFMPVPAVHASRICHTASRERRTQQGGGLSSALSIRPSTMAESARDRDRRPGCNNVCARLFVGYRPGRRVEVKERRMSDDMQGVDGRRWYFGRKDAIWRGKRIAWGIYTPESAAATYGEGQLMWQIRDLLIGPFKGVTETEIVNVSSAAMKLREQKLPMSWRWVVLASECLQRRGLKIVLKSDWFSGLNLIPGLGCSDSESRNFIAVDITDAVAFMRSYVHAICVPDPASLNIPVPAHLVAGAISVSKLFTTVALITHITLEPVVEGDMQQVFTLEKVNLIQIARIVAFEGQYVDLTNGMKDTYVPIMTHRKALPKDKINQEVGPNHYFLASRAANADARKFPGQWKLEETGDEGYIGVVNNGAQQVISYPSANVRQENVLRQRAMAHPTADTDWQRAVCGAGYKAANKDESPLTLEREIEGDKQQVFKIETALA</sequence>
<reference evidence="2 3" key="1">
    <citation type="journal article" date="2012" name="New Phytol.">
        <title>Insight into trade-off between wood decay and parasitism from the genome of a fungal forest pathogen.</title>
        <authorList>
            <person name="Olson A."/>
            <person name="Aerts A."/>
            <person name="Asiegbu F."/>
            <person name="Belbahri L."/>
            <person name="Bouzid O."/>
            <person name="Broberg A."/>
            <person name="Canback B."/>
            <person name="Coutinho P.M."/>
            <person name="Cullen D."/>
            <person name="Dalman K."/>
            <person name="Deflorio G."/>
            <person name="van Diepen L.T."/>
            <person name="Dunand C."/>
            <person name="Duplessis S."/>
            <person name="Durling M."/>
            <person name="Gonthier P."/>
            <person name="Grimwood J."/>
            <person name="Fossdal C.G."/>
            <person name="Hansson D."/>
            <person name="Henrissat B."/>
            <person name="Hietala A."/>
            <person name="Himmelstrand K."/>
            <person name="Hoffmeister D."/>
            <person name="Hogberg N."/>
            <person name="James T.Y."/>
            <person name="Karlsson M."/>
            <person name="Kohler A."/>
            <person name="Kues U."/>
            <person name="Lee Y.H."/>
            <person name="Lin Y.C."/>
            <person name="Lind M."/>
            <person name="Lindquist E."/>
            <person name="Lombard V."/>
            <person name="Lucas S."/>
            <person name="Lunden K."/>
            <person name="Morin E."/>
            <person name="Murat C."/>
            <person name="Park J."/>
            <person name="Raffaello T."/>
            <person name="Rouze P."/>
            <person name="Salamov A."/>
            <person name="Schmutz J."/>
            <person name="Solheim H."/>
            <person name="Stahlberg J."/>
            <person name="Velez H."/>
            <person name="de Vries R.P."/>
            <person name="Wiebenga A."/>
            <person name="Woodward S."/>
            <person name="Yakovlev I."/>
            <person name="Garbelotto M."/>
            <person name="Martin F."/>
            <person name="Grigoriev I.V."/>
            <person name="Stenlid J."/>
        </authorList>
    </citation>
    <scope>NUCLEOTIDE SEQUENCE [LARGE SCALE GENOMIC DNA]</scope>
    <source>
        <strain evidence="2 3">TC 32-1</strain>
    </source>
</reference>
<dbReference type="AlphaFoldDB" id="W4KB00"/>
<dbReference type="RefSeq" id="XP_009544900.1">
    <property type="nucleotide sequence ID" value="XM_009546605.1"/>
</dbReference>
<dbReference type="InParanoid" id="W4KB00"/>
<dbReference type="EMBL" id="KI925457">
    <property type="protein sequence ID" value="ETW82545.1"/>
    <property type="molecule type" value="Genomic_DNA"/>
</dbReference>
<evidence type="ECO:0000256" key="1">
    <source>
        <dbReference type="SAM" id="MobiDB-lite"/>
    </source>
</evidence>